<organism evidence="2">
    <name type="scientific">Brassica oleracea</name>
    <name type="common">Wild cabbage</name>
    <dbReference type="NCBI Taxonomy" id="3712"/>
    <lineage>
        <taxon>Eukaryota</taxon>
        <taxon>Viridiplantae</taxon>
        <taxon>Streptophyta</taxon>
        <taxon>Embryophyta</taxon>
        <taxon>Tracheophyta</taxon>
        <taxon>Spermatophyta</taxon>
        <taxon>Magnoliopsida</taxon>
        <taxon>eudicotyledons</taxon>
        <taxon>Gunneridae</taxon>
        <taxon>Pentapetalae</taxon>
        <taxon>rosids</taxon>
        <taxon>malvids</taxon>
        <taxon>Brassicales</taxon>
        <taxon>Brassicaceae</taxon>
        <taxon>Brassiceae</taxon>
        <taxon>Brassica</taxon>
    </lineage>
</organism>
<evidence type="ECO:0000313" key="2">
    <source>
        <dbReference type="EMBL" id="VDD66024.1"/>
    </source>
</evidence>
<accession>A0A3P6H7C3</accession>
<proteinExistence type="predicted"/>
<name>A0A3P6H7C3_BRAOL</name>
<gene>
    <name evidence="2" type="ORF">BOLSC66T61252H</name>
</gene>
<protein>
    <submittedName>
        <fullName evidence="2">Uncharacterized protein</fullName>
    </submittedName>
</protein>
<feature type="region of interest" description="Disordered" evidence="1">
    <location>
        <begin position="1"/>
        <end position="55"/>
    </location>
</feature>
<reference evidence="2" key="1">
    <citation type="submission" date="2018-11" db="EMBL/GenBank/DDBJ databases">
        <authorList>
            <consortium name="Genoscope - CEA"/>
            <person name="William W."/>
        </authorList>
    </citation>
    <scope>NUCLEOTIDE SEQUENCE</scope>
</reference>
<dbReference type="AlphaFoldDB" id="A0A3P6H7C3"/>
<dbReference type="EMBL" id="LR031926">
    <property type="protein sequence ID" value="VDD66024.1"/>
    <property type="molecule type" value="Genomic_DNA"/>
</dbReference>
<evidence type="ECO:0000256" key="1">
    <source>
        <dbReference type="SAM" id="MobiDB-lite"/>
    </source>
</evidence>
<sequence>MQPEKLPYGESRRPRTKKMAKKAEFASKTTKIKGQYPQGCRPKAAKLGGGGGGKR</sequence>